<sequence length="95" mass="10420">MGTSANDWWACTKVVPRGVLETSEVALTALQDDTHNQVFARSEMLRFETYVVEDDSDYDSTPVVPPNDEYVSEDELEPSCTDSDSGYNSGSDSGS</sequence>
<organism evidence="2 3">
    <name type="scientific">Brassica napus</name>
    <name type="common">Rape</name>
    <dbReference type="NCBI Taxonomy" id="3708"/>
    <lineage>
        <taxon>Eukaryota</taxon>
        <taxon>Viridiplantae</taxon>
        <taxon>Streptophyta</taxon>
        <taxon>Embryophyta</taxon>
        <taxon>Tracheophyta</taxon>
        <taxon>Spermatophyta</taxon>
        <taxon>Magnoliopsida</taxon>
        <taxon>eudicotyledons</taxon>
        <taxon>Gunneridae</taxon>
        <taxon>Pentapetalae</taxon>
        <taxon>rosids</taxon>
        <taxon>malvids</taxon>
        <taxon>Brassicales</taxon>
        <taxon>Brassicaceae</taxon>
        <taxon>Brassiceae</taxon>
        <taxon>Brassica</taxon>
    </lineage>
</organism>
<gene>
    <name evidence="2" type="ORF">HID58_060649</name>
</gene>
<feature type="region of interest" description="Disordered" evidence="1">
    <location>
        <begin position="55"/>
        <end position="95"/>
    </location>
</feature>
<dbReference type="EMBL" id="JAGKQM010000014">
    <property type="protein sequence ID" value="KAH0884553.1"/>
    <property type="molecule type" value="Genomic_DNA"/>
</dbReference>
<proteinExistence type="predicted"/>
<protein>
    <submittedName>
        <fullName evidence="2">Uncharacterized protein</fullName>
    </submittedName>
</protein>
<name>A0ABQ7ZWH2_BRANA</name>
<comment type="caution">
    <text evidence="2">The sequence shown here is derived from an EMBL/GenBank/DDBJ whole genome shotgun (WGS) entry which is preliminary data.</text>
</comment>
<feature type="compositionally biased region" description="Low complexity" evidence="1">
    <location>
        <begin position="82"/>
        <end position="95"/>
    </location>
</feature>
<reference evidence="2 3" key="1">
    <citation type="submission" date="2021-05" db="EMBL/GenBank/DDBJ databases">
        <title>Genome Assembly of Synthetic Allotetraploid Brassica napus Reveals Homoeologous Exchanges between Subgenomes.</title>
        <authorList>
            <person name="Davis J.T."/>
        </authorList>
    </citation>
    <scope>NUCLEOTIDE SEQUENCE [LARGE SCALE GENOMIC DNA]</scope>
    <source>
        <strain evidence="3">cv. Da-Ae</strain>
        <tissue evidence="2">Seedling</tissue>
    </source>
</reference>
<accession>A0ABQ7ZWH2</accession>
<evidence type="ECO:0000313" key="3">
    <source>
        <dbReference type="Proteomes" id="UP000824890"/>
    </source>
</evidence>
<evidence type="ECO:0000256" key="1">
    <source>
        <dbReference type="SAM" id="MobiDB-lite"/>
    </source>
</evidence>
<evidence type="ECO:0000313" key="2">
    <source>
        <dbReference type="EMBL" id="KAH0884553.1"/>
    </source>
</evidence>
<keyword evidence="3" id="KW-1185">Reference proteome</keyword>
<dbReference type="Proteomes" id="UP000824890">
    <property type="component" value="Unassembled WGS sequence"/>
</dbReference>